<reference evidence="11" key="1">
    <citation type="submission" date="2014-01" db="EMBL/GenBank/DDBJ databases">
        <authorList>
            <person name="Brown-Elliot B."/>
            <person name="Wallace R."/>
            <person name="Lenaerts A."/>
            <person name="Ordway D."/>
            <person name="DeGroote M.A."/>
            <person name="Parker T."/>
            <person name="Sizemore C."/>
            <person name="Tallon L.J."/>
            <person name="Sadzewicz L.K."/>
            <person name="Sengamalay N."/>
            <person name="Fraser C.M."/>
            <person name="Hine E."/>
            <person name="Shefchek K.A."/>
            <person name="Das S.P."/>
            <person name="Tettelin H."/>
        </authorList>
    </citation>
    <scope>NUCLEOTIDE SEQUENCE [LARGE SCALE GENOMIC DNA]</scope>
    <source>
        <strain evidence="11">4042</strain>
    </source>
</reference>
<evidence type="ECO:0000256" key="5">
    <source>
        <dbReference type="ARBA" id="ARBA00035013"/>
    </source>
</evidence>
<evidence type="ECO:0000313" key="11">
    <source>
        <dbReference type="EMBL" id="EUA07146.1"/>
    </source>
</evidence>
<dbReference type="PATRIC" id="fig|1299334.3.peg.9921"/>
<evidence type="ECO:0000256" key="7">
    <source>
        <dbReference type="ARBA" id="ARBA00035034"/>
    </source>
</evidence>
<proteinExistence type="inferred from homology"/>
<dbReference type="GO" id="GO:0051213">
    <property type="term" value="F:dioxygenase activity"/>
    <property type="evidence" value="ECO:0007669"/>
    <property type="project" value="UniProtKB-KW"/>
</dbReference>
<dbReference type="SUPFAM" id="SSF53720">
    <property type="entry name" value="ALDH-like"/>
    <property type="match status" value="1"/>
</dbReference>
<dbReference type="Pfam" id="PF07063">
    <property type="entry name" value="HGLS"/>
    <property type="match status" value="1"/>
</dbReference>
<dbReference type="InterPro" id="IPR015590">
    <property type="entry name" value="Aldehyde_DH_dom"/>
</dbReference>
<keyword evidence="4" id="KW-0408">Iron</keyword>
<dbReference type="InterPro" id="IPR047869">
    <property type="entry name" value="YdcJ_bac-like"/>
</dbReference>
<comment type="similarity">
    <text evidence="5">Belongs to the 2-oxoadipate dioxygenase/decarboxylase family.</text>
</comment>
<name>X7YK09_MYCXE</name>
<evidence type="ECO:0000256" key="6">
    <source>
        <dbReference type="ARBA" id="ARBA00035023"/>
    </source>
</evidence>
<dbReference type="PANTHER" id="PTHR39479:SF2">
    <property type="entry name" value="2-OXOADIPATE DIOXYGENASE_DECARBOXYLASE"/>
    <property type="match status" value="1"/>
</dbReference>
<dbReference type="InterPro" id="IPR016161">
    <property type="entry name" value="Ald_DH/histidinol_DH"/>
</dbReference>
<evidence type="ECO:0000256" key="3">
    <source>
        <dbReference type="ARBA" id="ARBA00023002"/>
    </source>
</evidence>
<dbReference type="Pfam" id="PF00171">
    <property type="entry name" value="Aldedh"/>
    <property type="match status" value="1"/>
</dbReference>
<accession>X7YK09</accession>
<dbReference type="PANTHER" id="PTHR39479">
    <property type="match status" value="1"/>
</dbReference>
<dbReference type="CDD" id="cd16348">
    <property type="entry name" value="VOC_YdcJ_like"/>
    <property type="match status" value="1"/>
</dbReference>
<evidence type="ECO:0000256" key="8">
    <source>
        <dbReference type="ARBA" id="ARBA00035045"/>
    </source>
</evidence>
<evidence type="ECO:0000256" key="2">
    <source>
        <dbReference type="ARBA" id="ARBA00022964"/>
    </source>
</evidence>
<evidence type="ECO:0000256" key="9">
    <source>
        <dbReference type="SAM" id="MobiDB-lite"/>
    </source>
</evidence>
<organism evidence="11">
    <name type="scientific">Mycobacterium xenopi 4042</name>
    <dbReference type="NCBI Taxonomy" id="1299334"/>
    <lineage>
        <taxon>Bacteria</taxon>
        <taxon>Bacillati</taxon>
        <taxon>Actinomycetota</taxon>
        <taxon>Actinomycetes</taxon>
        <taxon>Mycobacteriales</taxon>
        <taxon>Mycobacteriaceae</taxon>
        <taxon>Mycobacterium</taxon>
    </lineage>
</organism>
<comment type="caution">
    <text evidence="11">The sequence shown here is derived from an EMBL/GenBank/DDBJ whole genome shotgun (WGS) entry which is preliminary data.</text>
</comment>
<feature type="compositionally biased region" description="Basic and acidic residues" evidence="9">
    <location>
        <begin position="514"/>
        <end position="529"/>
    </location>
</feature>
<dbReference type="Gene3D" id="3.10.180.80">
    <property type="entry name" value="Uncharacterised protein PF07063, DUF1338"/>
    <property type="match status" value="1"/>
</dbReference>
<protein>
    <recommendedName>
        <fullName evidence="7">2-oxoadipate dioxygenase/decarboxylase</fullName>
        <ecNumber evidence="6">1.13.11.93</ecNumber>
    </recommendedName>
    <alternativeName>
        <fullName evidence="8">2-hydroxyglutarate synthase</fullName>
    </alternativeName>
</protein>
<dbReference type="SMART" id="SM01150">
    <property type="entry name" value="DUF1338"/>
    <property type="match status" value="1"/>
</dbReference>
<dbReference type="InterPro" id="IPR009770">
    <property type="entry name" value="HGLS"/>
</dbReference>
<dbReference type="EMBL" id="JAOB01000093">
    <property type="protein sequence ID" value="EUA07146.1"/>
    <property type="molecule type" value="Genomic_DNA"/>
</dbReference>
<dbReference type="AlphaFoldDB" id="X7YK09"/>
<feature type="region of interest" description="Disordered" evidence="9">
    <location>
        <begin position="438"/>
        <end position="463"/>
    </location>
</feature>
<feature type="domain" description="Aldehyde dehydrogenase" evidence="10">
    <location>
        <begin position="550"/>
        <end position="614"/>
    </location>
</feature>
<feature type="region of interest" description="Disordered" evidence="9">
    <location>
        <begin position="506"/>
        <end position="529"/>
    </location>
</feature>
<dbReference type="InterPro" id="IPR016162">
    <property type="entry name" value="Ald_DH_N"/>
</dbReference>
<evidence type="ECO:0000259" key="10">
    <source>
        <dbReference type="Pfam" id="PF00171"/>
    </source>
</evidence>
<evidence type="ECO:0000256" key="4">
    <source>
        <dbReference type="ARBA" id="ARBA00023004"/>
    </source>
</evidence>
<comment type="cofactor">
    <cofactor evidence="1">
        <name>Fe(2+)</name>
        <dbReference type="ChEBI" id="CHEBI:29033"/>
    </cofactor>
</comment>
<keyword evidence="2" id="KW-0223">Dioxygenase</keyword>
<dbReference type="Gene3D" id="3.40.605.10">
    <property type="entry name" value="Aldehyde Dehydrogenase, Chain A, domain 1"/>
    <property type="match status" value="1"/>
</dbReference>
<evidence type="ECO:0000256" key="1">
    <source>
        <dbReference type="ARBA" id="ARBA00001954"/>
    </source>
</evidence>
<dbReference type="EC" id="1.13.11.93" evidence="6"/>
<feature type="compositionally biased region" description="Basic residues" evidence="9">
    <location>
        <begin position="453"/>
        <end position="463"/>
    </location>
</feature>
<keyword evidence="3" id="KW-0560">Oxidoreductase</keyword>
<sequence length="622" mass="67512">METWQLRAKFAAALSAMYGAEVPAYTTLVEVSAQVNRDCLAHRPGAERLGSLARVTAERHGTIRVGSPAELAAVADLFAAFGMVPVGYYDLRTAASPIPVISTAFRPIDAEELARNPFRVFTSMLATRDRRFFDAGLRRRVEAFLARRQLFDPALIARARAVAADGGCDADEADEFVGRAVAAFALSREPIDRAWYDELSQVSAVAADIAGVASTHINHLTPRVLDIDELYRRMTARGVTMIDAIQGPPCTDGPAVLLRQTSFRALAEPRRFRLADGTIRKGTLRVRFGEVEARGVALTPKGRQRYDAAMAAADPAQVWLDYFPSTDAEMAAQGLAYYRGGDPSKPVVYEDFLPASAAGIFRSNLDSDAEAAQVADDSQYSVEWLAGAIDRAIYDPYALYEAHAQEGPHDPAEHRAITRPGAPGTRCYRRRYLARRAGRTRAAGAHTGDRRGAIHRGGNHAHPRRSCDRCCSTSLFDVARHTGAGARRIGGPIGSTTFRAQIRPCHAGHRRGRQDHLRGAGRGAGDDRHLPVRRRLVPSAVRPHHRLRAAGHRLMETWHPLGVVGVITAFNFPVAVWAWNTAVALVCGDAVVWKPSELTPVTALACQALIAQAAAAVGAPPR</sequence>
<gene>
    <name evidence="11" type="ORF">I553_0332</name>
</gene>